<dbReference type="AlphaFoldDB" id="A0AAW6CA51"/>
<reference evidence="2" key="1">
    <citation type="submission" date="2023-01" db="EMBL/GenBank/DDBJ databases">
        <title>Human gut microbiome strain richness.</title>
        <authorList>
            <person name="Chen-Liaw A."/>
        </authorList>
    </citation>
    <scope>NUCLEOTIDE SEQUENCE</scope>
    <source>
        <strain evidence="2">2225st1_A6_2225SCRN_200828</strain>
    </source>
</reference>
<dbReference type="SUPFAM" id="SSF47413">
    <property type="entry name" value="lambda repressor-like DNA-binding domains"/>
    <property type="match status" value="1"/>
</dbReference>
<dbReference type="Pfam" id="PF13560">
    <property type="entry name" value="HTH_31"/>
    <property type="match status" value="1"/>
</dbReference>
<dbReference type="PROSITE" id="PS50943">
    <property type="entry name" value="HTH_CROC1"/>
    <property type="match status" value="1"/>
</dbReference>
<dbReference type="EMBL" id="JAQLWO010000045">
    <property type="protein sequence ID" value="MDB7908817.1"/>
    <property type="molecule type" value="Genomic_DNA"/>
</dbReference>
<dbReference type="SMART" id="SM00530">
    <property type="entry name" value="HTH_XRE"/>
    <property type="match status" value="1"/>
</dbReference>
<gene>
    <name evidence="2" type="ORF">PND83_22800</name>
</gene>
<proteinExistence type="predicted"/>
<dbReference type="Gene3D" id="1.10.260.40">
    <property type="entry name" value="lambda repressor-like DNA-binding domains"/>
    <property type="match status" value="1"/>
</dbReference>
<organism evidence="2 3">
    <name type="scientific">Flavonifractor plautii</name>
    <name type="common">Fusobacterium plautii</name>
    <dbReference type="NCBI Taxonomy" id="292800"/>
    <lineage>
        <taxon>Bacteria</taxon>
        <taxon>Bacillati</taxon>
        <taxon>Bacillota</taxon>
        <taxon>Clostridia</taxon>
        <taxon>Eubacteriales</taxon>
        <taxon>Oscillospiraceae</taxon>
        <taxon>Flavonifractor</taxon>
    </lineage>
</organism>
<accession>A0AAW6CA51</accession>
<dbReference type="CDD" id="cd00093">
    <property type="entry name" value="HTH_XRE"/>
    <property type="match status" value="1"/>
</dbReference>
<dbReference type="GO" id="GO:0003677">
    <property type="term" value="F:DNA binding"/>
    <property type="evidence" value="ECO:0007669"/>
    <property type="project" value="InterPro"/>
</dbReference>
<protein>
    <submittedName>
        <fullName evidence="2">Helix-turn-helix transcriptional regulator</fullName>
    </submittedName>
</protein>
<dbReference type="InterPro" id="IPR001387">
    <property type="entry name" value="Cro/C1-type_HTH"/>
</dbReference>
<evidence type="ECO:0000313" key="3">
    <source>
        <dbReference type="Proteomes" id="UP001211006"/>
    </source>
</evidence>
<feature type="domain" description="HTH cro/C1-type" evidence="1">
    <location>
        <begin position="9"/>
        <end position="63"/>
    </location>
</feature>
<name>A0AAW6CA51_FLAPL</name>
<evidence type="ECO:0000259" key="1">
    <source>
        <dbReference type="PROSITE" id="PS50943"/>
    </source>
</evidence>
<sequence>MLTEFGKALRKIRIDRQQLLRDMADKLGVSSAYLSAVETGKRRIPQDWVSKIASIYSLSCEEQADLQSAADNSVFDVTISLVNASEQKRNAVLSFARALDGLNDEDLKRIMASMKGKEEKRGNRQRAR</sequence>
<dbReference type="Proteomes" id="UP001211006">
    <property type="component" value="Unassembled WGS sequence"/>
</dbReference>
<evidence type="ECO:0000313" key="2">
    <source>
        <dbReference type="EMBL" id="MDB7908817.1"/>
    </source>
</evidence>
<dbReference type="RefSeq" id="WP_195325178.1">
    <property type="nucleotide sequence ID" value="NZ_CAXUMB010000032.1"/>
</dbReference>
<dbReference type="InterPro" id="IPR010982">
    <property type="entry name" value="Lambda_DNA-bd_dom_sf"/>
</dbReference>
<comment type="caution">
    <text evidence="2">The sequence shown here is derived from an EMBL/GenBank/DDBJ whole genome shotgun (WGS) entry which is preliminary data.</text>
</comment>